<dbReference type="GO" id="GO:0003729">
    <property type="term" value="F:mRNA binding"/>
    <property type="evidence" value="ECO:0007669"/>
    <property type="project" value="TreeGrafter"/>
</dbReference>
<dbReference type="Proteomes" id="UP000823844">
    <property type="component" value="Unassembled WGS sequence"/>
</dbReference>
<dbReference type="Pfam" id="PF00575">
    <property type="entry name" value="S1"/>
    <property type="match status" value="1"/>
</dbReference>
<sequence length="119" mass="13597">MKYQVGNRVTGVINNITDLGVFLTLPGRQSGLIHHKDFSGNWLRKRNSLKVGDQLRVVVVHNYKGKLALSLSRVNDPDLKDPRNPFSNSKPEEFDRLLNQTVQDADQEIKKLKQTLINF</sequence>
<comment type="caution">
    <text evidence="2">The sequence shown here is derived from an EMBL/GenBank/DDBJ whole genome shotgun (WGS) entry which is preliminary data.</text>
</comment>
<dbReference type="SMART" id="SM00316">
    <property type="entry name" value="S1"/>
    <property type="match status" value="1"/>
</dbReference>
<dbReference type="PROSITE" id="PS50126">
    <property type="entry name" value="S1"/>
    <property type="match status" value="1"/>
</dbReference>
<proteinExistence type="predicted"/>
<dbReference type="Gene3D" id="2.40.50.140">
    <property type="entry name" value="Nucleic acid-binding proteins"/>
    <property type="match status" value="1"/>
</dbReference>
<dbReference type="InterPro" id="IPR012340">
    <property type="entry name" value="NA-bd_OB-fold"/>
</dbReference>
<reference evidence="2" key="1">
    <citation type="journal article" date="2021" name="PeerJ">
        <title>Extensive microbial diversity within the chicken gut microbiome revealed by metagenomics and culture.</title>
        <authorList>
            <person name="Gilroy R."/>
            <person name="Ravi A."/>
            <person name="Getino M."/>
            <person name="Pursley I."/>
            <person name="Horton D.L."/>
            <person name="Alikhan N.F."/>
            <person name="Baker D."/>
            <person name="Gharbi K."/>
            <person name="Hall N."/>
            <person name="Watson M."/>
            <person name="Adriaenssens E.M."/>
            <person name="Foster-Nyarko E."/>
            <person name="Jarju S."/>
            <person name="Secka A."/>
            <person name="Antonio M."/>
            <person name="Oren A."/>
            <person name="Chaudhuri R.R."/>
            <person name="La Ragione R."/>
            <person name="Hildebrand F."/>
            <person name="Pallen M.J."/>
        </authorList>
    </citation>
    <scope>NUCLEOTIDE SEQUENCE</scope>
    <source>
        <strain evidence="2">F6-686</strain>
    </source>
</reference>
<feature type="domain" description="S1 motif" evidence="1">
    <location>
        <begin position="6"/>
        <end position="72"/>
    </location>
</feature>
<dbReference type="EMBL" id="JAHLFT010000094">
    <property type="protein sequence ID" value="MBU3828936.1"/>
    <property type="molecule type" value="Genomic_DNA"/>
</dbReference>
<evidence type="ECO:0000313" key="2">
    <source>
        <dbReference type="EMBL" id="MBU3828936.1"/>
    </source>
</evidence>
<dbReference type="SUPFAM" id="SSF50249">
    <property type="entry name" value="Nucleic acid-binding proteins"/>
    <property type="match status" value="1"/>
</dbReference>
<accession>A0A9E2NU55</accession>
<evidence type="ECO:0000313" key="3">
    <source>
        <dbReference type="Proteomes" id="UP000823844"/>
    </source>
</evidence>
<dbReference type="InterPro" id="IPR050437">
    <property type="entry name" value="Ribos_protein_bS1-like"/>
</dbReference>
<dbReference type="InterPro" id="IPR003029">
    <property type="entry name" value="S1_domain"/>
</dbReference>
<dbReference type="AlphaFoldDB" id="A0A9E2NU55"/>
<protein>
    <submittedName>
        <fullName evidence="2">S1 RNA-binding domain-containing protein</fullName>
    </submittedName>
</protein>
<dbReference type="PANTHER" id="PTHR10724">
    <property type="entry name" value="30S RIBOSOMAL PROTEIN S1"/>
    <property type="match status" value="1"/>
</dbReference>
<organism evidence="2 3">
    <name type="scientific">Candidatus Lactobacillus pullistercoris</name>
    <dbReference type="NCBI Taxonomy" id="2838636"/>
    <lineage>
        <taxon>Bacteria</taxon>
        <taxon>Bacillati</taxon>
        <taxon>Bacillota</taxon>
        <taxon>Bacilli</taxon>
        <taxon>Lactobacillales</taxon>
        <taxon>Lactobacillaceae</taxon>
        <taxon>Lactobacillus</taxon>
    </lineage>
</organism>
<reference evidence="2" key="2">
    <citation type="submission" date="2021-04" db="EMBL/GenBank/DDBJ databases">
        <authorList>
            <person name="Gilroy R."/>
        </authorList>
    </citation>
    <scope>NUCLEOTIDE SEQUENCE</scope>
    <source>
        <strain evidence="2">F6-686</strain>
    </source>
</reference>
<dbReference type="GO" id="GO:0003735">
    <property type="term" value="F:structural constituent of ribosome"/>
    <property type="evidence" value="ECO:0007669"/>
    <property type="project" value="TreeGrafter"/>
</dbReference>
<gene>
    <name evidence="2" type="ORF">H9806_07430</name>
</gene>
<evidence type="ECO:0000259" key="1">
    <source>
        <dbReference type="PROSITE" id="PS50126"/>
    </source>
</evidence>
<dbReference type="GO" id="GO:0006412">
    <property type="term" value="P:translation"/>
    <property type="evidence" value="ECO:0007669"/>
    <property type="project" value="TreeGrafter"/>
</dbReference>
<name>A0A9E2NU55_9LACO</name>